<dbReference type="EMBL" id="LAZR01005739">
    <property type="protein sequence ID" value="KKM97523.1"/>
    <property type="molecule type" value="Genomic_DNA"/>
</dbReference>
<proteinExistence type="predicted"/>
<protein>
    <submittedName>
        <fullName evidence="1">Uncharacterized protein</fullName>
    </submittedName>
</protein>
<gene>
    <name evidence="1" type="ORF">LCGC14_1167220</name>
</gene>
<sequence>MHHCSDRLYKDMVICFTKLGYTYNKFVKLKVIIISTVIKTRNLTKTYVMGKIPVHA</sequence>
<feature type="non-terminal residue" evidence="1">
    <location>
        <position position="56"/>
    </location>
</feature>
<name>A0A0F9LVS7_9ZZZZ</name>
<evidence type="ECO:0000313" key="1">
    <source>
        <dbReference type="EMBL" id="KKM97523.1"/>
    </source>
</evidence>
<dbReference type="AlphaFoldDB" id="A0A0F9LVS7"/>
<organism evidence="1">
    <name type="scientific">marine sediment metagenome</name>
    <dbReference type="NCBI Taxonomy" id="412755"/>
    <lineage>
        <taxon>unclassified sequences</taxon>
        <taxon>metagenomes</taxon>
        <taxon>ecological metagenomes</taxon>
    </lineage>
</organism>
<reference evidence="1" key="1">
    <citation type="journal article" date="2015" name="Nature">
        <title>Complex archaea that bridge the gap between prokaryotes and eukaryotes.</title>
        <authorList>
            <person name="Spang A."/>
            <person name="Saw J.H."/>
            <person name="Jorgensen S.L."/>
            <person name="Zaremba-Niedzwiedzka K."/>
            <person name="Martijn J."/>
            <person name="Lind A.E."/>
            <person name="van Eijk R."/>
            <person name="Schleper C."/>
            <person name="Guy L."/>
            <person name="Ettema T.J."/>
        </authorList>
    </citation>
    <scope>NUCLEOTIDE SEQUENCE</scope>
</reference>
<comment type="caution">
    <text evidence="1">The sequence shown here is derived from an EMBL/GenBank/DDBJ whole genome shotgun (WGS) entry which is preliminary data.</text>
</comment>
<accession>A0A0F9LVS7</accession>